<name>A0A6B3LZF2_9BACT</name>
<accession>A0A6B3LZF2</accession>
<comment type="caution">
    <text evidence="1">The sequence shown here is derived from an EMBL/GenBank/DDBJ whole genome shotgun (WGS) entry which is preliminary data.</text>
</comment>
<reference evidence="1 2" key="1">
    <citation type="submission" date="2020-02" db="EMBL/GenBank/DDBJ databases">
        <authorList>
            <person name="Kim M.K."/>
        </authorList>
    </citation>
    <scope>NUCLEOTIDE SEQUENCE [LARGE SCALE GENOMIC DNA]</scope>
    <source>
        <strain evidence="1 2">BT327</strain>
    </source>
</reference>
<protein>
    <recommendedName>
        <fullName evidence="3">Ferritin-like domain-containing protein</fullName>
    </recommendedName>
</protein>
<gene>
    <name evidence="1" type="ORF">GXP69_15175</name>
</gene>
<dbReference type="Proteomes" id="UP000474777">
    <property type="component" value="Unassembled WGS sequence"/>
</dbReference>
<dbReference type="RefSeq" id="WP_163915943.1">
    <property type="nucleotide sequence ID" value="NZ_JAAGWD010000007.1"/>
</dbReference>
<keyword evidence="2" id="KW-1185">Reference proteome</keyword>
<evidence type="ECO:0000313" key="2">
    <source>
        <dbReference type="Proteomes" id="UP000474777"/>
    </source>
</evidence>
<sequence length="118" mass="13449">MYHRVADAKEVHAIAKMFRELGEIEQEHVTQMAEKLLQDGINTTVPPPSWRVRTLDRIGKLLGYGFSIGVIMNTDRSIATAQLTQNKKSPPGLLYLLTWMNCSIKEKHLTFNTKNHNT</sequence>
<evidence type="ECO:0000313" key="1">
    <source>
        <dbReference type="EMBL" id="NEM99040.1"/>
    </source>
</evidence>
<evidence type="ECO:0008006" key="3">
    <source>
        <dbReference type="Google" id="ProtNLM"/>
    </source>
</evidence>
<proteinExistence type="predicted"/>
<organism evidence="1 2">
    <name type="scientific">Pontibacter burrus</name>
    <dbReference type="NCBI Taxonomy" id="2704466"/>
    <lineage>
        <taxon>Bacteria</taxon>
        <taxon>Pseudomonadati</taxon>
        <taxon>Bacteroidota</taxon>
        <taxon>Cytophagia</taxon>
        <taxon>Cytophagales</taxon>
        <taxon>Hymenobacteraceae</taxon>
        <taxon>Pontibacter</taxon>
    </lineage>
</organism>
<dbReference type="EMBL" id="JAAGWD010000007">
    <property type="protein sequence ID" value="NEM99040.1"/>
    <property type="molecule type" value="Genomic_DNA"/>
</dbReference>
<dbReference type="AlphaFoldDB" id="A0A6B3LZF2"/>